<feature type="chain" id="PRO_5043532839" description="PEP-CTERM protein-sorting domain-containing protein" evidence="2">
    <location>
        <begin position="19"/>
        <end position="184"/>
    </location>
</feature>
<protein>
    <recommendedName>
        <fullName evidence="5">PEP-CTERM protein-sorting domain-containing protein</fullName>
    </recommendedName>
</protein>
<evidence type="ECO:0000256" key="1">
    <source>
        <dbReference type="SAM" id="Phobius"/>
    </source>
</evidence>
<sequence>MKTLLIATLFVFSNIANATLIVDYSNTGVSQSVNTSEVGINANSGSFSINDGDTILVDLLIAFSTTQFSNNATCPNGTCSNPFTLTTTITANSISELFTLTGLYDITPTQDMFTLNAGGPVSFDLPTGLLTLVETSELNYVVTSLGTVNTSVSATFTYSEVSAPHSLALLMGSGLFLLFLRKKK</sequence>
<evidence type="ECO:0000256" key="2">
    <source>
        <dbReference type="SAM" id="SignalP"/>
    </source>
</evidence>
<accession>A0AAW8QYK2</accession>
<organism evidence="3 4">
    <name type="scientific">Brumicola blandensis</name>
    <dbReference type="NCBI Taxonomy" id="3075611"/>
    <lineage>
        <taxon>Bacteria</taxon>
        <taxon>Pseudomonadati</taxon>
        <taxon>Pseudomonadota</taxon>
        <taxon>Gammaproteobacteria</taxon>
        <taxon>Alteromonadales</taxon>
        <taxon>Alteromonadaceae</taxon>
        <taxon>Brumicola</taxon>
    </lineage>
</organism>
<dbReference type="AlphaFoldDB" id="A0AAW8QYK2"/>
<keyword evidence="4" id="KW-1185">Reference proteome</keyword>
<dbReference type="EMBL" id="JAVRIE010000002">
    <property type="protein sequence ID" value="MDT0582102.1"/>
    <property type="molecule type" value="Genomic_DNA"/>
</dbReference>
<name>A0AAW8QYK2_9ALTE</name>
<dbReference type="RefSeq" id="WP_311360884.1">
    <property type="nucleotide sequence ID" value="NZ_JAVRIE010000002.1"/>
</dbReference>
<keyword evidence="1" id="KW-0812">Transmembrane</keyword>
<comment type="caution">
    <text evidence="3">The sequence shown here is derived from an EMBL/GenBank/DDBJ whole genome shotgun (WGS) entry which is preliminary data.</text>
</comment>
<proteinExistence type="predicted"/>
<keyword evidence="1" id="KW-0472">Membrane</keyword>
<evidence type="ECO:0000313" key="4">
    <source>
        <dbReference type="Proteomes" id="UP001249020"/>
    </source>
</evidence>
<dbReference type="Proteomes" id="UP001249020">
    <property type="component" value="Unassembled WGS sequence"/>
</dbReference>
<feature type="signal peptide" evidence="2">
    <location>
        <begin position="1"/>
        <end position="18"/>
    </location>
</feature>
<keyword evidence="2" id="KW-0732">Signal</keyword>
<gene>
    <name evidence="3" type="ORF">RM544_06100</name>
</gene>
<evidence type="ECO:0008006" key="5">
    <source>
        <dbReference type="Google" id="ProtNLM"/>
    </source>
</evidence>
<evidence type="ECO:0000313" key="3">
    <source>
        <dbReference type="EMBL" id="MDT0582102.1"/>
    </source>
</evidence>
<feature type="transmembrane region" description="Helical" evidence="1">
    <location>
        <begin position="163"/>
        <end position="180"/>
    </location>
</feature>
<keyword evidence="1" id="KW-1133">Transmembrane helix</keyword>
<reference evidence="3 4" key="1">
    <citation type="submission" date="2023-09" db="EMBL/GenBank/DDBJ databases">
        <authorList>
            <person name="Rey-Velasco X."/>
        </authorList>
    </citation>
    <scope>NUCLEOTIDE SEQUENCE [LARGE SCALE GENOMIC DNA]</scope>
    <source>
        <strain evidence="3 4">W409</strain>
    </source>
</reference>